<evidence type="ECO:0000256" key="1">
    <source>
        <dbReference type="SAM" id="SignalP"/>
    </source>
</evidence>
<dbReference type="PROSITE" id="PS51257">
    <property type="entry name" value="PROKAR_LIPOPROTEIN"/>
    <property type="match status" value="1"/>
</dbReference>
<keyword evidence="3" id="KW-1185">Reference proteome</keyword>
<dbReference type="Proteomes" id="UP000831151">
    <property type="component" value="Chromosome"/>
</dbReference>
<feature type="signal peptide" evidence="1">
    <location>
        <begin position="1"/>
        <end position="19"/>
    </location>
</feature>
<organism evidence="2 3">
    <name type="scientific">Fenollaria massiliensis</name>
    <dbReference type="NCBI Taxonomy" id="938288"/>
    <lineage>
        <taxon>Bacteria</taxon>
        <taxon>Bacillati</taxon>
        <taxon>Bacillota</taxon>
        <taxon>Clostridia</taxon>
        <taxon>Eubacteriales</taxon>
        <taxon>Fenollaria</taxon>
    </lineage>
</organism>
<dbReference type="AlphaFoldDB" id="A0A9E7IUG4"/>
<dbReference type="KEGG" id="fms:M1R53_06940"/>
<protein>
    <recommendedName>
        <fullName evidence="4">Lipoprotein</fullName>
    </recommendedName>
</protein>
<sequence>MKKILLILLALSMFMVSCGGNDKEEPTKKPIGEEKKEEETGKERVDVFDCIDYAVSVDGEDYGYVENINERLFSTSGINKIMARAWKSGEYADDKALDEVTDYSKLVNDDEIIYGVYPGSMEFALTYNEKYNISYAFDGDDEGLRSFSYKKHAPEETKVFGETLYFDIDYLSSIFAFKYKLDKENKVLVIDSKGDYTASMTELDCKGYDSVDALLKANFDE</sequence>
<gene>
    <name evidence="2" type="ORF">M1R53_06940</name>
</gene>
<evidence type="ECO:0000313" key="3">
    <source>
        <dbReference type="Proteomes" id="UP000831151"/>
    </source>
</evidence>
<keyword evidence="1" id="KW-0732">Signal</keyword>
<name>A0A9E7IUG4_9FIRM</name>
<proteinExistence type="predicted"/>
<dbReference type="RefSeq" id="WP_249242504.1">
    <property type="nucleotide sequence ID" value="NZ_CP096649.1"/>
</dbReference>
<accession>A0A9E7IUG4</accession>
<dbReference type="EMBL" id="CP096649">
    <property type="protein sequence ID" value="UQK58972.1"/>
    <property type="molecule type" value="Genomic_DNA"/>
</dbReference>
<evidence type="ECO:0000313" key="2">
    <source>
        <dbReference type="EMBL" id="UQK58972.1"/>
    </source>
</evidence>
<evidence type="ECO:0008006" key="4">
    <source>
        <dbReference type="Google" id="ProtNLM"/>
    </source>
</evidence>
<reference evidence="2" key="1">
    <citation type="submission" date="2022-04" db="EMBL/GenBank/DDBJ databases">
        <title>Complete genome sequences of Ezakiella coagulans and Fenollaria massiliensis.</title>
        <authorList>
            <person name="France M.T."/>
            <person name="Clifford J."/>
            <person name="Narina S."/>
            <person name="Rutt L."/>
            <person name="Ravel J."/>
        </authorList>
    </citation>
    <scope>NUCLEOTIDE SEQUENCE</scope>
    <source>
        <strain evidence="2">C0061C2</strain>
    </source>
</reference>
<feature type="chain" id="PRO_5038673047" description="Lipoprotein" evidence="1">
    <location>
        <begin position="20"/>
        <end position="221"/>
    </location>
</feature>